<dbReference type="InterPro" id="IPR001584">
    <property type="entry name" value="Integrase_cat-core"/>
</dbReference>
<feature type="region of interest" description="Disordered" evidence="1">
    <location>
        <begin position="146"/>
        <end position="167"/>
    </location>
</feature>
<dbReference type="PANTHER" id="PTHR42648:SF28">
    <property type="entry name" value="TRANSPOSON-ENCODED PROTEIN WITH RIBONUCLEASE H-LIKE AND RETROVIRUS ZINC FINGER-LIKE DOMAINS"/>
    <property type="match status" value="1"/>
</dbReference>
<evidence type="ECO:0000313" key="4">
    <source>
        <dbReference type="Proteomes" id="UP000233551"/>
    </source>
</evidence>
<dbReference type="InterPro" id="IPR036397">
    <property type="entry name" value="RNaseH_sf"/>
</dbReference>
<feature type="region of interest" description="Disordered" evidence="1">
    <location>
        <begin position="49"/>
        <end position="82"/>
    </location>
</feature>
<dbReference type="STRING" id="22663.A0A2I0JF98"/>
<feature type="compositionally biased region" description="Polar residues" evidence="1">
    <location>
        <begin position="146"/>
        <end position="155"/>
    </location>
</feature>
<evidence type="ECO:0000256" key="1">
    <source>
        <dbReference type="SAM" id="MobiDB-lite"/>
    </source>
</evidence>
<organism evidence="3 4">
    <name type="scientific">Punica granatum</name>
    <name type="common">Pomegranate</name>
    <dbReference type="NCBI Taxonomy" id="22663"/>
    <lineage>
        <taxon>Eukaryota</taxon>
        <taxon>Viridiplantae</taxon>
        <taxon>Streptophyta</taxon>
        <taxon>Embryophyta</taxon>
        <taxon>Tracheophyta</taxon>
        <taxon>Spermatophyta</taxon>
        <taxon>Magnoliopsida</taxon>
        <taxon>eudicotyledons</taxon>
        <taxon>Gunneridae</taxon>
        <taxon>Pentapetalae</taxon>
        <taxon>rosids</taxon>
        <taxon>malvids</taxon>
        <taxon>Myrtales</taxon>
        <taxon>Lythraceae</taxon>
        <taxon>Punica</taxon>
    </lineage>
</organism>
<feature type="compositionally biased region" description="Basic residues" evidence="1">
    <location>
        <begin position="60"/>
        <end position="75"/>
    </location>
</feature>
<dbReference type="EMBL" id="PGOL01001751">
    <property type="protein sequence ID" value="PKI54919.1"/>
    <property type="molecule type" value="Genomic_DNA"/>
</dbReference>
<sequence>MDLDYVLREEEPLAPTDIDAPEVKEKYEWWEKSNRLSLMLMKSREEMMKHDKPEVAHLATRPKGKGKKDHGKRQYKVPPKMDGSKVKALDAFKSFKAEVEKQKDKKIKIVRSNRGGEYYGRYAKNGQMSGPFAKFLESESIVSQYTMPDTPQQNGVAKRRNRTLMDM</sequence>
<proteinExistence type="predicted"/>
<dbReference type="InterPro" id="IPR012337">
    <property type="entry name" value="RNaseH-like_sf"/>
</dbReference>
<dbReference type="PANTHER" id="PTHR42648">
    <property type="entry name" value="TRANSPOSASE, PUTATIVE-RELATED"/>
    <property type="match status" value="1"/>
</dbReference>
<evidence type="ECO:0000259" key="2">
    <source>
        <dbReference type="PROSITE" id="PS50994"/>
    </source>
</evidence>
<dbReference type="Proteomes" id="UP000233551">
    <property type="component" value="Unassembled WGS sequence"/>
</dbReference>
<dbReference type="PROSITE" id="PS50994">
    <property type="entry name" value="INTEGRASE"/>
    <property type="match status" value="1"/>
</dbReference>
<accession>A0A2I0JF98</accession>
<evidence type="ECO:0000313" key="3">
    <source>
        <dbReference type="EMBL" id="PKI54919.1"/>
    </source>
</evidence>
<dbReference type="GO" id="GO:0003676">
    <property type="term" value="F:nucleic acid binding"/>
    <property type="evidence" value="ECO:0007669"/>
    <property type="project" value="InterPro"/>
</dbReference>
<dbReference type="GO" id="GO:0015074">
    <property type="term" value="P:DNA integration"/>
    <property type="evidence" value="ECO:0007669"/>
    <property type="project" value="InterPro"/>
</dbReference>
<comment type="caution">
    <text evidence="3">The sequence shown here is derived from an EMBL/GenBank/DDBJ whole genome shotgun (WGS) entry which is preliminary data.</text>
</comment>
<feature type="domain" description="Integrase catalytic" evidence="2">
    <location>
        <begin position="88"/>
        <end position="167"/>
    </location>
</feature>
<protein>
    <recommendedName>
        <fullName evidence="2">Integrase catalytic domain-containing protein</fullName>
    </recommendedName>
</protein>
<feature type="non-terminal residue" evidence="3">
    <location>
        <position position="167"/>
    </location>
</feature>
<dbReference type="AlphaFoldDB" id="A0A2I0JF98"/>
<dbReference type="InterPro" id="IPR039537">
    <property type="entry name" value="Retrotran_Ty1/copia-like"/>
</dbReference>
<name>A0A2I0JF98_PUNGR</name>
<feature type="compositionally biased region" description="Basic residues" evidence="1">
    <location>
        <begin position="157"/>
        <end position="167"/>
    </location>
</feature>
<dbReference type="Gene3D" id="3.30.420.10">
    <property type="entry name" value="Ribonuclease H-like superfamily/Ribonuclease H"/>
    <property type="match status" value="1"/>
</dbReference>
<gene>
    <name evidence="3" type="ORF">CRG98_024701</name>
</gene>
<reference evidence="3 4" key="1">
    <citation type="submission" date="2017-11" db="EMBL/GenBank/DDBJ databases">
        <title>De-novo sequencing of pomegranate (Punica granatum L.) genome.</title>
        <authorList>
            <person name="Akparov Z."/>
            <person name="Amiraslanov A."/>
            <person name="Hajiyeva S."/>
            <person name="Abbasov M."/>
            <person name="Kaur K."/>
            <person name="Hamwieh A."/>
            <person name="Solovyev V."/>
            <person name="Salamov A."/>
            <person name="Braich B."/>
            <person name="Kosarev P."/>
            <person name="Mahmoud A."/>
            <person name="Hajiyev E."/>
            <person name="Babayeva S."/>
            <person name="Izzatullayeva V."/>
            <person name="Mammadov A."/>
            <person name="Mammadov A."/>
            <person name="Sharifova S."/>
            <person name="Ojaghi J."/>
            <person name="Eynullazada K."/>
            <person name="Bayramov B."/>
            <person name="Abdulazimova A."/>
            <person name="Shahmuradov I."/>
        </authorList>
    </citation>
    <scope>NUCLEOTIDE SEQUENCE [LARGE SCALE GENOMIC DNA]</scope>
    <source>
        <strain evidence="4">cv. AG2017</strain>
        <tissue evidence="3">Leaf</tissue>
    </source>
</reference>
<keyword evidence="4" id="KW-1185">Reference proteome</keyword>
<dbReference type="SUPFAM" id="SSF53098">
    <property type="entry name" value="Ribonuclease H-like"/>
    <property type="match status" value="1"/>
</dbReference>